<keyword evidence="1" id="KW-0472">Membrane</keyword>
<dbReference type="EMBL" id="CP060632">
    <property type="protein sequence ID" value="QNL98654.1"/>
    <property type="molecule type" value="Genomic_DNA"/>
</dbReference>
<accession>A0A7G9FJC3</accession>
<evidence type="ECO:0000313" key="3">
    <source>
        <dbReference type="Proteomes" id="UP000515819"/>
    </source>
</evidence>
<sequence>MNCQKSYRRLLNFIISIVILFSGLYFNHTEADAFFDAAKPAAQSTVSSVELPISANTQINTSELLLASRTSYIKEVKQGPAQAETSVRFIAALPDTRELSSSRYAIFSEPILSKTIISQQKILCYIHAQDGQKSNYFSV</sequence>
<keyword evidence="1" id="KW-1133">Transmembrane helix</keyword>
<keyword evidence="1" id="KW-0812">Transmembrane</keyword>
<dbReference type="RefSeq" id="WP_227573521.1">
    <property type="nucleotide sequence ID" value="NZ_CP060632.1"/>
</dbReference>
<organism evidence="2 3">
    <name type="scientific">Wujia chipingensis</name>
    <dbReference type="NCBI Taxonomy" id="2763670"/>
    <lineage>
        <taxon>Bacteria</taxon>
        <taxon>Bacillati</taxon>
        <taxon>Bacillota</taxon>
        <taxon>Clostridia</taxon>
        <taxon>Lachnospirales</taxon>
        <taxon>Lachnospiraceae</taxon>
        <taxon>Wujia</taxon>
    </lineage>
</organism>
<dbReference type="AlphaFoldDB" id="A0A7G9FJC3"/>
<name>A0A7G9FJC3_9FIRM</name>
<dbReference type="KEGG" id="wcp:H9Q76_07780"/>
<protein>
    <submittedName>
        <fullName evidence="2">Uncharacterized protein</fullName>
    </submittedName>
</protein>
<dbReference type="Proteomes" id="UP000515819">
    <property type="component" value="Chromosome"/>
</dbReference>
<gene>
    <name evidence="2" type="ORF">H9Q76_07780</name>
</gene>
<reference evidence="2 3" key="1">
    <citation type="submission" date="2020-08" db="EMBL/GenBank/DDBJ databases">
        <authorList>
            <person name="Liu C."/>
            <person name="Sun Q."/>
        </authorList>
    </citation>
    <scope>NUCLEOTIDE SEQUENCE [LARGE SCALE GENOMIC DNA]</scope>
    <source>
        <strain evidence="2 3">NSJ-4</strain>
    </source>
</reference>
<proteinExistence type="predicted"/>
<evidence type="ECO:0000313" key="2">
    <source>
        <dbReference type="EMBL" id="QNL98654.1"/>
    </source>
</evidence>
<feature type="transmembrane region" description="Helical" evidence="1">
    <location>
        <begin position="7"/>
        <end position="26"/>
    </location>
</feature>
<evidence type="ECO:0000256" key="1">
    <source>
        <dbReference type="SAM" id="Phobius"/>
    </source>
</evidence>
<keyword evidence="3" id="KW-1185">Reference proteome</keyword>